<keyword evidence="2" id="KW-1185">Reference proteome</keyword>
<evidence type="ECO:0000313" key="1">
    <source>
        <dbReference type="EMBL" id="SBT08053.1"/>
    </source>
</evidence>
<proteinExistence type="predicted"/>
<gene>
    <name evidence="1" type="ORF">PROAA_2540005</name>
</gene>
<dbReference type="Pfam" id="PF25212">
    <property type="entry name" value="HVO_A0114"/>
    <property type="match status" value="1"/>
</dbReference>
<dbReference type="AlphaFoldDB" id="A0A1A8XVP5"/>
<accession>A0A1A8XVP5</accession>
<protein>
    <recommendedName>
        <fullName evidence="3">DNA-binding protein</fullName>
    </recommendedName>
</protein>
<sequence length="115" mass="12576">MKTVTLDVRPPGESMGDFLHGWKTGKPQKSAHISFATPELLWKVLTAKRWELLKALCGAGPVSIREAARRVERDVKAVHSDVTALLNVGVLERVEGGGIVFPFEAVKVEFLLQAA</sequence>
<organism evidence="1 2">
    <name type="scientific">Candidatus Propionivibrio aalborgensis</name>
    <dbReference type="NCBI Taxonomy" id="1860101"/>
    <lineage>
        <taxon>Bacteria</taxon>
        <taxon>Pseudomonadati</taxon>
        <taxon>Pseudomonadota</taxon>
        <taxon>Betaproteobacteria</taxon>
        <taxon>Rhodocyclales</taxon>
        <taxon>Rhodocyclaceae</taxon>
        <taxon>Propionivibrio</taxon>
    </lineage>
</organism>
<evidence type="ECO:0000313" key="2">
    <source>
        <dbReference type="Proteomes" id="UP000199600"/>
    </source>
</evidence>
<dbReference type="RefSeq" id="WP_186411093.1">
    <property type="nucleotide sequence ID" value="NZ_FLQY01000173.1"/>
</dbReference>
<dbReference type="EMBL" id="FLQY01000173">
    <property type="protein sequence ID" value="SBT08053.1"/>
    <property type="molecule type" value="Genomic_DNA"/>
</dbReference>
<reference evidence="1 2" key="1">
    <citation type="submission" date="2016-06" db="EMBL/GenBank/DDBJ databases">
        <authorList>
            <person name="Kjaerup R.B."/>
            <person name="Dalgaard T.S."/>
            <person name="Juul-Madsen H.R."/>
        </authorList>
    </citation>
    <scope>NUCLEOTIDE SEQUENCE [LARGE SCALE GENOMIC DNA]</scope>
    <source>
        <strain evidence="1">2</strain>
    </source>
</reference>
<dbReference type="InterPro" id="IPR036390">
    <property type="entry name" value="WH_DNA-bd_sf"/>
</dbReference>
<dbReference type="SUPFAM" id="SSF46785">
    <property type="entry name" value="Winged helix' DNA-binding domain"/>
    <property type="match status" value="1"/>
</dbReference>
<evidence type="ECO:0008006" key="3">
    <source>
        <dbReference type="Google" id="ProtNLM"/>
    </source>
</evidence>
<name>A0A1A8XVP5_9RHOO</name>
<dbReference type="Proteomes" id="UP000199600">
    <property type="component" value="Unassembled WGS sequence"/>
</dbReference>